<feature type="transmembrane region" description="Helical" evidence="1">
    <location>
        <begin position="229"/>
        <end position="248"/>
    </location>
</feature>
<comment type="caution">
    <text evidence="2">The sequence shown here is derived from an EMBL/GenBank/DDBJ whole genome shotgun (WGS) entry which is preliminary data.</text>
</comment>
<gene>
    <name evidence="2" type="ORF">H8730_00130</name>
</gene>
<dbReference type="InterPro" id="IPR018580">
    <property type="entry name" value="Uncharacterised_YfhO"/>
</dbReference>
<proteinExistence type="predicted"/>
<name>A0A926I0I0_9FIRM</name>
<accession>A0A926I0I0</accession>
<keyword evidence="3" id="KW-1185">Reference proteome</keyword>
<organism evidence="2 3">
    <name type="scientific">Bianquea renquensis</name>
    <dbReference type="NCBI Taxonomy" id="2763661"/>
    <lineage>
        <taxon>Bacteria</taxon>
        <taxon>Bacillati</taxon>
        <taxon>Bacillota</taxon>
        <taxon>Clostridia</taxon>
        <taxon>Eubacteriales</taxon>
        <taxon>Bianqueaceae</taxon>
        <taxon>Bianquea</taxon>
    </lineage>
</organism>
<feature type="transmembrane region" description="Helical" evidence="1">
    <location>
        <begin position="12"/>
        <end position="31"/>
    </location>
</feature>
<evidence type="ECO:0000313" key="3">
    <source>
        <dbReference type="Proteomes" id="UP000657006"/>
    </source>
</evidence>
<feature type="transmembrane region" description="Helical" evidence="1">
    <location>
        <begin position="179"/>
        <end position="208"/>
    </location>
</feature>
<feature type="transmembrane region" description="Helical" evidence="1">
    <location>
        <begin position="456"/>
        <end position="474"/>
    </location>
</feature>
<feature type="transmembrane region" description="Helical" evidence="1">
    <location>
        <begin position="298"/>
        <end position="316"/>
    </location>
</feature>
<feature type="transmembrane region" description="Helical" evidence="1">
    <location>
        <begin position="328"/>
        <end position="347"/>
    </location>
</feature>
<dbReference type="PANTHER" id="PTHR38454">
    <property type="entry name" value="INTEGRAL MEMBRANE PROTEIN-RELATED"/>
    <property type="match status" value="1"/>
</dbReference>
<dbReference type="RefSeq" id="WP_177717446.1">
    <property type="nucleotide sequence ID" value="NZ_JACRSQ010000001.1"/>
</dbReference>
<keyword evidence="1" id="KW-1133">Transmembrane helix</keyword>
<keyword evidence="1" id="KW-0812">Transmembrane</keyword>
<dbReference type="Pfam" id="PF09586">
    <property type="entry name" value="YfhO"/>
    <property type="match status" value="2"/>
</dbReference>
<keyword evidence="1" id="KW-0472">Membrane</keyword>
<dbReference type="AlphaFoldDB" id="A0A926I0I0"/>
<dbReference type="PANTHER" id="PTHR38454:SF1">
    <property type="entry name" value="INTEGRAL MEMBRANE PROTEIN"/>
    <property type="match status" value="1"/>
</dbReference>
<dbReference type="Proteomes" id="UP000657006">
    <property type="component" value="Unassembled WGS sequence"/>
</dbReference>
<evidence type="ECO:0000256" key="1">
    <source>
        <dbReference type="SAM" id="Phobius"/>
    </source>
</evidence>
<feature type="transmembrane region" description="Helical" evidence="1">
    <location>
        <begin position="98"/>
        <end position="122"/>
    </location>
</feature>
<feature type="transmembrane region" description="Helical" evidence="1">
    <location>
        <begin position="131"/>
        <end position="150"/>
    </location>
</feature>
<feature type="transmembrane region" description="Helical" evidence="1">
    <location>
        <begin position="383"/>
        <end position="400"/>
    </location>
</feature>
<reference evidence="2" key="1">
    <citation type="submission" date="2020-08" db="EMBL/GenBank/DDBJ databases">
        <title>Genome public.</title>
        <authorList>
            <person name="Liu C."/>
            <person name="Sun Q."/>
        </authorList>
    </citation>
    <scope>NUCLEOTIDE SEQUENCE</scope>
    <source>
        <strain evidence="2">NSJ-32</strain>
    </source>
</reference>
<feature type="transmembrane region" description="Helical" evidence="1">
    <location>
        <begin position="420"/>
        <end position="444"/>
    </location>
</feature>
<sequence length="787" mass="90520">MTQTNQKSMIGQVFLISLITAMLIFVPAMIWDKGYFLFLGDFNSQQIPFYKTAHAAVRSGNFGWNWYTDLGANFVSSYSFYLLGSPFFWLTIPFPNDFVPYLIGPLLILKFACAAATSYVYLAKYVKHREFAVIGGLLYAFSGFSIYNIFFNHFHEVMVLFPLLLIGLDEFMDHNTKGVFALAVFLNAMVNYFFFFGEVIFVILYFFIRLGMRNFTLTWKKFLNLAFEAVLGFLMSFVLMVPSVITVLQNPRVDNPQYGFDFWLYSNRQRLPAILASLFFPPELPSRPVLIPDANVKWTSLSAYLPLFSMSGVLAFMKTRSKSWIKTILVVLVIMALVPGLNSLFYALNASYYARWFYMLTLMLILATVLVLDRQQEERLKKALSQTMILTVVVLLIIGLTPQKDKEDVIRIGLYEDGYLLQFIIIGVTALGSLLLLSTFVNQLRKDYRLFAKRTVISICIISVIYGNFFVIWGKTRSYDTKNYIIPDAIEGADKITIPDKEEAIRIDTDDSFINMGMFWEISCMRAFHSIIPVSIIDFYTYLGEQRSVSSKISEDNYAVRSLLSVHWYFDRINVSDEFGDVTSEDPDTSMPGYRYYDDMAGYHVWENEYYIPMGFTYDAYVTEEQCSQVSEKRRAQLMLKAIVLSEEQAEKYGSLYEAIEDPKLEDYSEKAYFQDCLDRREETASSFIRDNDGFEAVITIRERTLVFFSVPWEEGWTAEVNGEEVDVERVNKGFMAVEAPAGTNTIRFHYRTPGLKFGGIVTIASILVWGAYVTIDQTLGKKRRKL</sequence>
<dbReference type="EMBL" id="JACRSQ010000001">
    <property type="protein sequence ID" value="MBC8541956.1"/>
    <property type="molecule type" value="Genomic_DNA"/>
</dbReference>
<feature type="transmembrane region" description="Helical" evidence="1">
    <location>
        <begin position="758"/>
        <end position="776"/>
    </location>
</feature>
<feature type="transmembrane region" description="Helical" evidence="1">
    <location>
        <begin position="353"/>
        <end position="371"/>
    </location>
</feature>
<protein>
    <submittedName>
        <fullName evidence="2">YfhO family protein</fullName>
    </submittedName>
</protein>
<evidence type="ECO:0000313" key="2">
    <source>
        <dbReference type="EMBL" id="MBC8541956.1"/>
    </source>
</evidence>